<dbReference type="PANTHER" id="PTHR43798">
    <property type="entry name" value="MONOACYLGLYCEROL LIPASE"/>
    <property type="match status" value="1"/>
</dbReference>
<feature type="domain" description="AB hydrolase-1" evidence="1">
    <location>
        <begin position="14"/>
        <end position="146"/>
    </location>
</feature>
<dbReference type="Gene3D" id="3.40.50.1820">
    <property type="entry name" value="alpha/beta hydrolase"/>
    <property type="match status" value="1"/>
</dbReference>
<sequence>MTLRWDPPGPVRGRLVLLHGELAAATTWWRVGSELAEQGWLVSAPDLPGHGTMPENGGRPLDMPTLVQGVAERLPGQVDLLVGHGLGAIVALVLANRYVELTKAVVLEEPLSARPEDCKALADAAIAASALAHADRDRYLERVRETHPLWSHGDVQQALIGVRAADAPALAAALRRPRPWDLPALLGTLHTPALFLVAPSGADTPDATPSSSLRGLDRLAAERRTSADRFVVLHGGHHLHRDLPDQWIKAVCGFADAVCPAPHP</sequence>
<evidence type="ECO:0000313" key="3">
    <source>
        <dbReference type="Proteomes" id="UP000638648"/>
    </source>
</evidence>
<dbReference type="GO" id="GO:0047372">
    <property type="term" value="F:monoacylglycerol lipase activity"/>
    <property type="evidence" value="ECO:0007669"/>
    <property type="project" value="TreeGrafter"/>
</dbReference>
<dbReference type="InterPro" id="IPR000073">
    <property type="entry name" value="AB_hydrolase_1"/>
</dbReference>
<evidence type="ECO:0000313" key="2">
    <source>
        <dbReference type="EMBL" id="MBE1611095.1"/>
    </source>
</evidence>
<dbReference type="GO" id="GO:0016020">
    <property type="term" value="C:membrane"/>
    <property type="evidence" value="ECO:0007669"/>
    <property type="project" value="TreeGrafter"/>
</dbReference>
<dbReference type="EMBL" id="JADBEM010000001">
    <property type="protein sequence ID" value="MBE1611095.1"/>
    <property type="molecule type" value="Genomic_DNA"/>
</dbReference>
<reference evidence="2" key="1">
    <citation type="submission" date="2020-10" db="EMBL/GenBank/DDBJ databases">
        <title>Sequencing the genomes of 1000 actinobacteria strains.</title>
        <authorList>
            <person name="Klenk H.-P."/>
        </authorList>
    </citation>
    <scope>NUCLEOTIDE SEQUENCE</scope>
    <source>
        <strain evidence="2">DSM 45354</strain>
    </source>
</reference>
<name>A0A927NA36_9ACTN</name>
<dbReference type="Proteomes" id="UP000638648">
    <property type="component" value="Unassembled WGS sequence"/>
</dbReference>
<dbReference type="GO" id="GO:0046464">
    <property type="term" value="P:acylglycerol catabolic process"/>
    <property type="evidence" value="ECO:0007669"/>
    <property type="project" value="TreeGrafter"/>
</dbReference>
<dbReference type="AlphaFoldDB" id="A0A927NA36"/>
<proteinExistence type="predicted"/>
<evidence type="ECO:0000259" key="1">
    <source>
        <dbReference type="Pfam" id="PF00561"/>
    </source>
</evidence>
<organism evidence="2 3">
    <name type="scientific">Actinopolymorpha pittospori</name>
    <dbReference type="NCBI Taxonomy" id="648752"/>
    <lineage>
        <taxon>Bacteria</taxon>
        <taxon>Bacillati</taxon>
        <taxon>Actinomycetota</taxon>
        <taxon>Actinomycetes</taxon>
        <taxon>Propionibacteriales</taxon>
        <taxon>Actinopolymorphaceae</taxon>
        <taxon>Actinopolymorpha</taxon>
    </lineage>
</organism>
<dbReference type="InterPro" id="IPR029058">
    <property type="entry name" value="AB_hydrolase_fold"/>
</dbReference>
<dbReference type="SUPFAM" id="SSF53474">
    <property type="entry name" value="alpha/beta-Hydrolases"/>
    <property type="match status" value="1"/>
</dbReference>
<dbReference type="Pfam" id="PF00561">
    <property type="entry name" value="Abhydrolase_1"/>
    <property type="match status" value="1"/>
</dbReference>
<comment type="caution">
    <text evidence="2">The sequence shown here is derived from an EMBL/GenBank/DDBJ whole genome shotgun (WGS) entry which is preliminary data.</text>
</comment>
<dbReference type="PANTHER" id="PTHR43798:SF5">
    <property type="entry name" value="MONOACYLGLYCEROL LIPASE ABHD6"/>
    <property type="match status" value="1"/>
</dbReference>
<dbReference type="RefSeq" id="WP_192754358.1">
    <property type="nucleotide sequence ID" value="NZ_BAABJL010000042.1"/>
</dbReference>
<keyword evidence="3" id="KW-1185">Reference proteome</keyword>
<gene>
    <name evidence="2" type="ORF">HEB94_007943</name>
</gene>
<protein>
    <submittedName>
        <fullName evidence="2">Pimeloyl-ACP methyl ester carboxylesterase</fullName>
    </submittedName>
</protein>
<accession>A0A927NA36</accession>
<dbReference type="InterPro" id="IPR050266">
    <property type="entry name" value="AB_hydrolase_sf"/>
</dbReference>